<accession>A0AAV4NED7</accession>
<protein>
    <submittedName>
        <fullName evidence="1">Uncharacterized protein</fullName>
    </submittedName>
</protein>
<evidence type="ECO:0000313" key="2">
    <source>
        <dbReference type="Proteomes" id="UP001054945"/>
    </source>
</evidence>
<proteinExistence type="predicted"/>
<organism evidence="1 2">
    <name type="scientific">Caerostris extrusa</name>
    <name type="common">Bark spider</name>
    <name type="synonym">Caerostris bankana</name>
    <dbReference type="NCBI Taxonomy" id="172846"/>
    <lineage>
        <taxon>Eukaryota</taxon>
        <taxon>Metazoa</taxon>
        <taxon>Ecdysozoa</taxon>
        <taxon>Arthropoda</taxon>
        <taxon>Chelicerata</taxon>
        <taxon>Arachnida</taxon>
        <taxon>Araneae</taxon>
        <taxon>Araneomorphae</taxon>
        <taxon>Entelegynae</taxon>
        <taxon>Araneoidea</taxon>
        <taxon>Araneidae</taxon>
        <taxon>Caerostris</taxon>
    </lineage>
</organism>
<gene>
    <name evidence="1" type="ORF">CEXT_779821</name>
</gene>
<dbReference type="EMBL" id="BPLR01003295">
    <property type="protein sequence ID" value="GIX83132.1"/>
    <property type="molecule type" value="Genomic_DNA"/>
</dbReference>
<evidence type="ECO:0000313" key="1">
    <source>
        <dbReference type="EMBL" id="GIX83132.1"/>
    </source>
</evidence>
<dbReference type="AlphaFoldDB" id="A0AAV4NED7"/>
<sequence length="102" mass="11549">MLLSRQPLSPHQGNGPLFPYINIYYLSAIFLGSPCSEARASPSLLVQDFYLSFSRLHHFILQKVHPQFSDYCLDSNLKIHREDHGLNHCLKGLLTPNAIQAS</sequence>
<name>A0AAV4NED7_CAEEX</name>
<comment type="caution">
    <text evidence="1">The sequence shown here is derived from an EMBL/GenBank/DDBJ whole genome shotgun (WGS) entry which is preliminary data.</text>
</comment>
<dbReference type="Proteomes" id="UP001054945">
    <property type="component" value="Unassembled WGS sequence"/>
</dbReference>
<reference evidence="1 2" key="1">
    <citation type="submission" date="2021-06" db="EMBL/GenBank/DDBJ databases">
        <title>Caerostris extrusa draft genome.</title>
        <authorList>
            <person name="Kono N."/>
            <person name="Arakawa K."/>
        </authorList>
    </citation>
    <scope>NUCLEOTIDE SEQUENCE [LARGE SCALE GENOMIC DNA]</scope>
</reference>
<keyword evidence="2" id="KW-1185">Reference proteome</keyword>